<dbReference type="PANTHER" id="PTHR45526:SF1">
    <property type="entry name" value="TRANSCRIPTIONAL REGULATORY PROTEIN DCUR-RELATED"/>
    <property type="match status" value="1"/>
</dbReference>
<dbReference type="EMBL" id="QVTD01000002">
    <property type="protein sequence ID" value="RFU66302.1"/>
    <property type="molecule type" value="Genomic_DNA"/>
</dbReference>
<dbReference type="GO" id="GO:0000156">
    <property type="term" value="F:phosphorelay response regulator activity"/>
    <property type="evidence" value="ECO:0007669"/>
    <property type="project" value="TreeGrafter"/>
</dbReference>
<evidence type="ECO:0000256" key="1">
    <source>
        <dbReference type="ARBA" id="ARBA00004496"/>
    </source>
</evidence>
<dbReference type="InterPro" id="IPR011006">
    <property type="entry name" value="CheY-like_superfamily"/>
</dbReference>
<evidence type="ECO:0000313" key="11">
    <source>
        <dbReference type="EMBL" id="RFU66302.1"/>
    </source>
</evidence>
<keyword evidence="2" id="KW-0963">Cytoplasm</keyword>
<keyword evidence="5" id="KW-0805">Transcription regulation</keyword>
<accession>A0A372LIU6</accession>
<dbReference type="PIRSF" id="PIRSF006171">
    <property type="entry name" value="RR_citrat_malat"/>
    <property type="match status" value="1"/>
</dbReference>
<dbReference type="OrthoDB" id="9759232at2"/>
<dbReference type="GO" id="GO:0005737">
    <property type="term" value="C:cytoplasm"/>
    <property type="evidence" value="ECO:0007669"/>
    <property type="project" value="UniProtKB-SubCell"/>
</dbReference>
<name>A0A372LIU6_9BACI</name>
<reference evidence="11 12" key="1">
    <citation type="submission" date="2018-08" db="EMBL/GenBank/DDBJ databases">
        <title>Bacillus chawlae sp. nov., Bacillus glennii sp. nov., and Bacillus saganii sp. nov. Isolated from the Vehicle Assembly Building at Kennedy Space Center where the Viking Spacecraft were Assembled.</title>
        <authorList>
            <person name="Seuylemezian A."/>
            <person name="Vaishampayan P."/>
        </authorList>
    </citation>
    <scope>NUCLEOTIDE SEQUENCE [LARGE SCALE GENOMIC DNA]</scope>
    <source>
        <strain evidence="11 12">V44-8</strain>
    </source>
</reference>
<dbReference type="Pfam" id="PF20714">
    <property type="entry name" value="HTH_64"/>
    <property type="match status" value="1"/>
</dbReference>
<evidence type="ECO:0000256" key="4">
    <source>
        <dbReference type="ARBA" id="ARBA00023012"/>
    </source>
</evidence>
<dbReference type="Proteomes" id="UP000262939">
    <property type="component" value="Unassembled WGS sequence"/>
</dbReference>
<feature type="modified residue" description="4-aspartylphosphate" evidence="9">
    <location>
        <position position="58"/>
    </location>
</feature>
<evidence type="ECO:0000256" key="2">
    <source>
        <dbReference type="ARBA" id="ARBA00022490"/>
    </source>
</evidence>
<evidence type="ECO:0000259" key="10">
    <source>
        <dbReference type="PROSITE" id="PS50110"/>
    </source>
</evidence>
<dbReference type="InterPro" id="IPR024187">
    <property type="entry name" value="Sig_transdc_resp-reg_cit/mal"/>
</dbReference>
<keyword evidence="12" id="KW-1185">Reference proteome</keyword>
<dbReference type="PROSITE" id="PS50110">
    <property type="entry name" value="RESPONSE_REGULATORY"/>
    <property type="match status" value="1"/>
</dbReference>
<evidence type="ECO:0000256" key="8">
    <source>
        <dbReference type="ARBA" id="ARBA00023163"/>
    </source>
</evidence>
<dbReference type="CDD" id="cd19925">
    <property type="entry name" value="REC_citrate_TCS"/>
    <property type="match status" value="1"/>
</dbReference>
<dbReference type="GO" id="GO:0003700">
    <property type="term" value="F:DNA-binding transcription factor activity"/>
    <property type="evidence" value="ECO:0007669"/>
    <property type="project" value="InterPro"/>
</dbReference>
<dbReference type="InterPro" id="IPR051271">
    <property type="entry name" value="2C-system_Tx_regulators"/>
</dbReference>
<dbReference type="InterPro" id="IPR001789">
    <property type="entry name" value="Sig_transdc_resp-reg_receiver"/>
</dbReference>
<protein>
    <submittedName>
        <fullName evidence="11">Response regulator</fullName>
    </submittedName>
</protein>
<dbReference type="PANTHER" id="PTHR45526">
    <property type="entry name" value="TRANSCRIPTIONAL REGULATORY PROTEIN DPIA"/>
    <property type="match status" value="1"/>
</dbReference>
<dbReference type="InterPro" id="IPR048714">
    <property type="entry name" value="DpiA-like_HTH"/>
</dbReference>
<organism evidence="11 12">
    <name type="scientific">Peribacillus glennii</name>
    <dbReference type="NCBI Taxonomy" id="2303991"/>
    <lineage>
        <taxon>Bacteria</taxon>
        <taxon>Bacillati</taxon>
        <taxon>Bacillota</taxon>
        <taxon>Bacilli</taxon>
        <taxon>Bacillales</taxon>
        <taxon>Bacillaceae</taxon>
        <taxon>Peribacillus</taxon>
    </lineage>
</organism>
<keyword evidence="4" id="KW-0902">Two-component regulatory system</keyword>
<comment type="subcellular location">
    <subcellularLocation>
        <location evidence="1">Cytoplasm</location>
    </subcellularLocation>
</comment>
<evidence type="ECO:0000256" key="7">
    <source>
        <dbReference type="ARBA" id="ARBA00023159"/>
    </source>
</evidence>
<sequence>MAKITIRVLLIEDDPMVQEVNRLFIEKVDGFKVIDVASNGQDGLQKIRDLSPDLVIMDIFMPILDGIETIHQIRKQQTDVDVIVISAANDQKTIRKMIQNGAFDYLIKPFKFERLKQTLEKYYEYGSQHSEDAFLSQSELDKIMFQKDRDHGSGKAEDKETLPKGLNAATLSQIKELLNNQLTPLSAEEVADGIGIARVTARRYLDYLKGAGFLDLDIQYGGIGRPINKYILKRQR</sequence>
<keyword evidence="7" id="KW-0010">Activator</keyword>
<evidence type="ECO:0000256" key="5">
    <source>
        <dbReference type="ARBA" id="ARBA00023015"/>
    </source>
</evidence>
<dbReference type="Gene3D" id="3.40.50.2300">
    <property type="match status" value="1"/>
</dbReference>
<comment type="caution">
    <text evidence="11">The sequence shown here is derived from an EMBL/GenBank/DDBJ whole genome shotgun (WGS) entry which is preliminary data.</text>
</comment>
<keyword evidence="6" id="KW-0238">DNA-binding</keyword>
<feature type="domain" description="Response regulatory" evidence="10">
    <location>
        <begin position="7"/>
        <end position="123"/>
    </location>
</feature>
<proteinExistence type="predicted"/>
<gene>
    <name evidence="11" type="ORF">D0466_01640</name>
</gene>
<dbReference type="Pfam" id="PF00072">
    <property type="entry name" value="Response_reg"/>
    <property type="match status" value="1"/>
</dbReference>
<keyword evidence="8" id="KW-0804">Transcription</keyword>
<dbReference type="AlphaFoldDB" id="A0A372LIU6"/>
<evidence type="ECO:0000256" key="6">
    <source>
        <dbReference type="ARBA" id="ARBA00023125"/>
    </source>
</evidence>
<evidence type="ECO:0000256" key="9">
    <source>
        <dbReference type="PROSITE-ProRule" id="PRU00169"/>
    </source>
</evidence>
<keyword evidence="3 9" id="KW-0597">Phosphoprotein</keyword>
<dbReference type="GO" id="GO:0003677">
    <property type="term" value="F:DNA binding"/>
    <property type="evidence" value="ECO:0007669"/>
    <property type="project" value="UniProtKB-KW"/>
</dbReference>
<evidence type="ECO:0000256" key="3">
    <source>
        <dbReference type="ARBA" id="ARBA00022553"/>
    </source>
</evidence>
<dbReference type="RefSeq" id="WP_117320824.1">
    <property type="nucleotide sequence ID" value="NZ_QVTD01000002.1"/>
</dbReference>
<dbReference type="SUPFAM" id="SSF52172">
    <property type="entry name" value="CheY-like"/>
    <property type="match status" value="1"/>
</dbReference>
<dbReference type="SMART" id="SM00448">
    <property type="entry name" value="REC"/>
    <property type="match status" value="1"/>
</dbReference>
<evidence type="ECO:0000313" key="12">
    <source>
        <dbReference type="Proteomes" id="UP000262939"/>
    </source>
</evidence>